<name>A0A1X2ZBN9_BIFAD</name>
<evidence type="ECO:0000256" key="6">
    <source>
        <dbReference type="RuleBase" id="RU365089"/>
    </source>
</evidence>
<dbReference type="AlphaFoldDB" id="A0A1X2ZBN9"/>
<dbReference type="Proteomes" id="UP000193664">
    <property type="component" value="Unassembled WGS sequence"/>
</dbReference>
<evidence type="ECO:0000313" key="8">
    <source>
        <dbReference type="Proteomes" id="UP000193664"/>
    </source>
</evidence>
<dbReference type="RefSeq" id="WP_179142549.1">
    <property type="nucleotide sequence ID" value="NZ_LNKF01000010.1"/>
</dbReference>
<sequence length="201" mass="22921">GVTEGMREDSASWEQFFRGMIERGLKGVRLVVGDRCAGLVATVGSMLPKAKYQRCMVHFMRNVLSKVPPIHREWASAALKAVFAMESRESALDKAEQVAAEMRSRRLRAAANCLREGVGETTTYLLDEFPDGHRRRIRTNNMIERLNREIRRRTRVVGGFPDGNSALMLVCARIRYVTANEWSTRRYLDMSRLDDNLVEAN</sequence>
<dbReference type="Pfam" id="PF00872">
    <property type="entry name" value="Transposase_mut"/>
    <property type="match status" value="1"/>
</dbReference>
<evidence type="ECO:0000256" key="4">
    <source>
        <dbReference type="ARBA" id="ARBA00023125"/>
    </source>
</evidence>
<protein>
    <recommendedName>
        <fullName evidence="6">Mutator family transposase</fullName>
    </recommendedName>
</protein>
<feature type="non-terminal residue" evidence="7">
    <location>
        <position position="1"/>
    </location>
</feature>
<comment type="caution">
    <text evidence="7">The sequence shown here is derived from an EMBL/GenBank/DDBJ whole genome shotgun (WGS) entry which is preliminary data.</text>
</comment>
<dbReference type="InterPro" id="IPR001207">
    <property type="entry name" value="Transposase_mutator"/>
</dbReference>
<evidence type="ECO:0000256" key="5">
    <source>
        <dbReference type="ARBA" id="ARBA00023172"/>
    </source>
</evidence>
<comment type="function">
    <text evidence="1 6">Required for the transposition of the insertion element.</text>
</comment>
<dbReference type="GO" id="GO:0003677">
    <property type="term" value="F:DNA binding"/>
    <property type="evidence" value="ECO:0007669"/>
    <property type="project" value="UniProtKB-UniRule"/>
</dbReference>
<reference evidence="7 8" key="1">
    <citation type="journal article" date="2016" name="Sci. Rep.">
        <title>Evaluation of genetic diversity among strains of the human gut commensal Bifidobacterium adolescentis.</title>
        <authorList>
            <person name="Duranti S."/>
            <person name="Milani C."/>
            <person name="Lugli G.A."/>
            <person name="Mancabelli L."/>
            <person name="Turroni F."/>
            <person name="Ferrario C."/>
            <person name="Mangifesta M."/>
            <person name="Viappiani A."/>
            <person name="Sanchez B."/>
            <person name="Margolles A."/>
            <person name="van Sinderen D."/>
            <person name="Ventura M."/>
        </authorList>
    </citation>
    <scope>NUCLEOTIDE SEQUENCE [LARGE SCALE GENOMIC DNA]</scope>
    <source>
        <strain evidence="7 8">AD2-8</strain>
    </source>
</reference>
<evidence type="ECO:0000256" key="3">
    <source>
        <dbReference type="ARBA" id="ARBA00022578"/>
    </source>
</evidence>
<keyword evidence="6" id="KW-0814">Transposable element</keyword>
<keyword evidence="5 6" id="KW-0233">DNA recombination</keyword>
<evidence type="ECO:0000256" key="2">
    <source>
        <dbReference type="ARBA" id="ARBA00010961"/>
    </source>
</evidence>
<accession>A0A1X2ZBN9</accession>
<dbReference type="GO" id="GO:0004803">
    <property type="term" value="F:transposase activity"/>
    <property type="evidence" value="ECO:0007669"/>
    <property type="project" value="UniProtKB-UniRule"/>
</dbReference>
<dbReference type="EMBL" id="LNKF01000010">
    <property type="protein sequence ID" value="OSG91849.1"/>
    <property type="molecule type" value="Genomic_DNA"/>
</dbReference>
<evidence type="ECO:0000313" key="7">
    <source>
        <dbReference type="EMBL" id="OSG91849.1"/>
    </source>
</evidence>
<dbReference type="PANTHER" id="PTHR33217:SF7">
    <property type="entry name" value="TRANSPOSASE FOR INSERTION SEQUENCE ELEMENT IS1081"/>
    <property type="match status" value="1"/>
</dbReference>
<keyword evidence="4 6" id="KW-0238">DNA-binding</keyword>
<gene>
    <name evidence="7" type="ORF">AD0028_1731</name>
</gene>
<dbReference type="PANTHER" id="PTHR33217">
    <property type="entry name" value="TRANSPOSASE FOR INSERTION SEQUENCE ELEMENT IS1081"/>
    <property type="match status" value="1"/>
</dbReference>
<evidence type="ECO:0000256" key="1">
    <source>
        <dbReference type="ARBA" id="ARBA00002190"/>
    </source>
</evidence>
<organism evidence="7 8">
    <name type="scientific">Bifidobacterium adolescentis</name>
    <dbReference type="NCBI Taxonomy" id="1680"/>
    <lineage>
        <taxon>Bacteria</taxon>
        <taxon>Bacillati</taxon>
        <taxon>Actinomycetota</taxon>
        <taxon>Actinomycetes</taxon>
        <taxon>Bifidobacteriales</taxon>
        <taxon>Bifidobacteriaceae</taxon>
        <taxon>Bifidobacterium</taxon>
    </lineage>
</organism>
<proteinExistence type="inferred from homology"/>
<dbReference type="GO" id="GO:0006313">
    <property type="term" value="P:DNA transposition"/>
    <property type="evidence" value="ECO:0007669"/>
    <property type="project" value="UniProtKB-UniRule"/>
</dbReference>
<comment type="similarity">
    <text evidence="2 6">Belongs to the transposase mutator family.</text>
</comment>
<keyword evidence="3 6" id="KW-0815">Transposition</keyword>